<dbReference type="EMBL" id="JACHJB010000003">
    <property type="protein sequence ID" value="MBB6350303.1"/>
    <property type="molecule type" value="Genomic_DNA"/>
</dbReference>
<evidence type="ECO:0000256" key="2">
    <source>
        <dbReference type="ARBA" id="ARBA00022857"/>
    </source>
</evidence>
<keyword evidence="3 5" id="KW-0560">Oxidoreductase</keyword>
<protein>
    <submittedName>
        <fullName evidence="5">5-amino-6-(5-phosphoribosylamino)uracil reductase</fullName>
        <ecNumber evidence="5">1.1.1.193</ecNumber>
    </submittedName>
</protein>
<dbReference type="SUPFAM" id="SSF53597">
    <property type="entry name" value="Dihydrofolate reductase-like"/>
    <property type="match status" value="1"/>
</dbReference>
<keyword evidence="6" id="KW-1185">Reference proteome</keyword>
<evidence type="ECO:0000256" key="3">
    <source>
        <dbReference type="ARBA" id="ARBA00023002"/>
    </source>
</evidence>
<dbReference type="Pfam" id="PF01872">
    <property type="entry name" value="RibD_C"/>
    <property type="match status" value="1"/>
</dbReference>
<dbReference type="InterPro" id="IPR002734">
    <property type="entry name" value="RibDG_C"/>
</dbReference>
<dbReference type="Proteomes" id="UP000583800">
    <property type="component" value="Unassembled WGS sequence"/>
</dbReference>
<dbReference type="InterPro" id="IPR050765">
    <property type="entry name" value="Riboflavin_Biosynth_HTPR"/>
</dbReference>
<organism evidence="5 6">
    <name type="scientific">Nonomuraea muscovyensis</name>
    <dbReference type="NCBI Taxonomy" id="1124761"/>
    <lineage>
        <taxon>Bacteria</taxon>
        <taxon>Bacillati</taxon>
        <taxon>Actinomycetota</taxon>
        <taxon>Actinomycetes</taxon>
        <taxon>Streptosporangiales</taxon>
        <taxon>Streptosporangiaceae</taxon>
        <taxon>Nonomuraea</taxon>
    </lineage>
</organism>
<evidence type="ECO:0000259" key="4">
    <source>
        <dbReference type="Pfam" id="PF01872"/>
    </source>
</evidence>
<evidence type="ECO:0000256" key="1">
    <source>
        <dbReference type="ARBA" id="ARBA00005104"/>
    </source>
</evidence>
<accession>A0A7X0C8Z2</accession>
<dbReference type="PANTHER" id="PTHR38011:SF7">
    <property type="entry name" value="2,5-DIAMINO-6-RIBOSYLAMINO-4(3H)-PYRIMIDINONE 5'-PHOSPHATE REDUCTASE"/>
    <property type="match status" value="1"/>
</dbReference>
<evidence type="ECO:0000313" key="6">
    <source>
        <dbReference type="Proteomes" id="UP000583800"/>
    </source>
</evidence>
<reference evidence="5 6" key="1">
    <citation type="submission" date="2020-08" db="EMBL/GenBank/DDBJ databases">
        <title>Sequencing the genomes of 1000 actinobacteria strains.</title>
        <authorList>
            <person name="Klenk H.-P."/>
        </authorList>
    </citation>
    <scope>NUCLEOTIDE SEQUENCE [LARGE SCALE GENOMIC DNA]</scope>
    <source>
        <strain evidence="5 6">DSM 45913</strain>
    </source>
</reference>
<dbReference type="GO" id="GO:0008703">
    <property type="term" value="F:5-amino-6-(5-phosphoribosylamino)uracil reductase activity"/>
    <property type="evidence" value="ECO:0007669"/>
    <property type="project" value="UniProtKB-EC"/>
</dbReference>
<comment type="caution">
    <text evidence="5">The sequence shown here is derived from an EMBL/GenBank/DDBJ whole genome shotgun (WGS) entry which is preliminary data.</text>
</comment>
<dbReference type="GO" id="GO:0009231">
    <property type="term" value="P:riboflavin biosynthetic process"/>
    <property type="evidence" value="ECO:0007669"/>
    <property type="project" value="InterPro"/>
</dbReference>
<dbReference type="EC" id="1.1.1.193" evidence="5"/>
<sequence>MRPYVLLSCAMSVDGYIDDTTPERLLLSNVQDFDRVDQVRAESDAILIGATTMRRDNPRLLVNSESRRAERAARGLPPYPLKVTITNSGDLDPDLKFWHHGGEKIVYCPDSAATKLREALGDLARVVSLGPTVDLGRMLDDLGQRGIRQLMVEGGGTIHTQFLTQGLADEIHLAIAPIFVGDGNAPRFVNPGDFPGGSGHRMALAEVRAVDDVVLLRYLPKESSGSKTS</sequence>
<dbReference type="PANTHER" id="PTHR38011">
    <property type="entry name" value="DIHYDROFOLATE REDUCTASE FAMILY PROTEIN (AFU_ORTHOLOGUE AFUA_8G06820)"/>
    <property type="match status" value="1"/>
</dbReference>
<keyword evidence="2" id="KW-0521">NADP</keyword>
<gene>
    <name evidence="5" type="ORF">FHU36_006875</name>
</gene>
<dbReference type="InterPro" id="IPR024072">
    <property type="entry name" value="DHFR-like_dom_sf"/>
</dbReference>
<dbReference type="Gene3D" id="3.40.430.10">
    <property type="entry name" value="Dihydrofolate Reductase, subunit A"/>
    <property type="match status" value="1"/>
</dbReference>
<proteinExistence type="predicted"/>
<dbReference type="RefSeq" id="WP_185088119.1">
    <property type="nucleotide sequence ID" value="NZ_JACHJB010000003.1"/>
</dbReference>
<name>A0A7X0C8Z2_9ACTN</name>
<dbReference type="AlphaFoldDB" id="A0A7X0C8Z2"/>
<feature type="domain" description="Bacterial bifunctional deaminase-reductase C-terminal" evidence="4">
    <location>
        <begin position="3"/>
        <end position="215"/>
    </location>
</feature>
<evidence type="ECO:0000313" key="5">
    <source>
        <dbReference type="EMBL" id="MBB6350303.1"/>
    </source>
</evidence>
<comment type="pathway">
    <text evidence="1">Cofactor biosynthesis; riboflavin biosynthesis.</text>
</comment>